<evidence type="ECO:0000313" key="6">
    <source>
        <dbReference type="Proteomes" id="UP000815325"/>
    </source>
</evidence>
<gene>
    <name evidence="5" type="ORF">DUNSADRAFT_6860</name>
</gene>
<dbReference type="Pfam" id="PF14703">
    <property type="entry name" value="PHM7_cyt"/>
    <property type="match status" value="1"/>
</dbReference>
<dbReference type="InterPro" id="IPR032880">
    <property type="entry name" value="CSC1/OSCA1-like_N"/>
</dbReference>
<feature type="region of interest" description="Disordered" evidence="1">
    <location>
        <begin position="260"/>
        <end position="288"/>
    </location>
</feature>
<evidence type="ECO:0000313" key="5">
    <source>
        <dbReference type="EMBL" id="KAF5835826.1"/>
    </source>
</evidence>
<comment type="caution">
    <text evidence="5">The sequence shown here is derived from an EMBL/GenBank/DDBJ whole genome shotgun (WGS) entry which is preliminary data.</text>
</comment>
<feature type="domain" description="CSC1/OSCA1-like cytosolic" evidence="4">
    <location>
        <begin position="347"/>
        <end position="503"/>
    </location>
</feature>
<proteinExistence type="predicted"/>
<accession>A0ABQ7GMI7</accession>
<feature type="transmembrane region" description="Helical" evidence="2">
    <location>
        <begin position="146"/>
        <end position="165"/>
    </location>
</feature>
<evidence type="ECO:0000256" key="1">
    <source>
        <dbReference type="SAM" id="MobiDB-lite"/>
    </source>
</evidence>
<evidence type="ECO:0000259" key="3">
    <source>
        <dbReference type="Pfam" id="PF13967"/>
    </source>
</evidence>
<feature type="compositionally biased region" description="Basic and acidic residues" evidence="1">
    <location>
        <begin position="203"/>
        <end position="226"/>
    </location>
</feature>
<dbReference type="EMBL" id="MU069687">
    <property type="protein sequence ID" value="KAF5835826.1"/>
    <property type="molecule type" value="Genomic_DNA"/>
</dbReference>
<dbReference type="InterPro" id="IPR045122">
    <property type="entry name" value="Csc1-like"/>
</dbReference>
<keyword evidence="2" id="KW-0812">Transmembrane</keyword>
<dbReference type="PANTHER" id="PTHR13018:SF5">
    <property type="entry name" value="RE44586P"/>
    <property type="match status" value="1"/>
</dbReference>
<feature type="transmembrane region" description="Helical" evidence="2">
    <location>
        <begin position="6"/>
        <end position="29"/>
    </location>
</feature>
<keyword evidence="2" id="KW-0472">Membrane</keyword>
<organism evidence="5 6">
    <name type="scientific">Dunaliella salina</name>
    <name type="common">Green alga</name>
    <name type="synonym">Protococcus salinus</name>
    <dbReference type="NCBI Taxonomy" id="3046"/>
    <lineage>
        <taxon>Eukaryota</taxon>
        <taxon>Viridiplantae</taxon>
        <taxon>Chlorophyta</taxon>
        <taxon>core chlorophytes</taxon>
        <taxon>Chlorophyceae</taxon>
        <taxon>CS clade</taxon>
        <taxon>Chlamydomonadales</taxon>
        <taxon>Dunaliellaceae</taxon>
        <taxon>Dunaliella</taxon>
    </lineage>
</organism>
<reference evidence="5" key="1">
    <citation type="submission" date="2017-08" db="EMBL/GenBank/DDBJ databases">
        <authorList>
            <person name="Polle J.E."/>
            <person name="Barry K."/>
            <person name="Cushman J."/>
            <person name="Schmutz J."/>
            <person name="Tran D."/>
            <person name="Hathwaick L.T."/>
            <person name="Yim W.C."/>
            <person name="Jenkins J."/>
            <person name="Mckie-Krisberg Z.M."/>
            <person name="Prochnik S."/>
            <person name="Lindquist E."/>
            <person name="Dockter R.B."/>
            <person name="Adam C."/>
            <person name="Molina H."/>
            <person name="Bunkerborg J."/>
            <person name="Jin E."/>
            <person name="Buchheim M."/>
            <person name="Magnuson J."/>
        </authorList>
    </citation>
    <scope>NUCLEOTIDE SEQUENCE</scope>
    <source>
        <strain evidence="5">CCAP 19/18</strain>
    </source>
</reference>
<name>A0ABQ7GMI7_DUNSA</name>
<dbReference type="PANTHER" id="PTHR13018">
    <property type="entry name" value="PROBABLE MEMBRANE PROTEIN DUF221-RELATED"/>
    <property type="match status" value="1"/>
</dbReference>
<dbReference type="Pfam" id="PF13967">
    <property type="entry name" value="RSN1_TM"/>
    <property type="match status" value="1"/>
</dbReference>
<keyword evidence="6" id="KW-1185">Reference proteome</keyword>
<feature type="region of interest" description="Disordered" evidence="1">
    <location>
        <begin position="203"/>
        <end position="233"/>
    </location>
</feature>
<evidence type="ECO:0000256" key="2">
    <source>
        <dbReference type="SAM" id="Phobius"/>
    </source>
</evidence>
<feature type="domain" description="CSC1/OSCA1-like N-terminal transmembrane" evidence="3">
    <location>
        <begin position="8"/>
        <end position="167"/>
    </location>
</feature>
<evidence type="ECO:0000259" key="4">
    <source>
        <dbReference type="Pfam" id="PF14703"/>
    </source>
</evidence>
<dbReference type="Proteomes" id="UP000815325">
    <property type="component" value="Unassembled WGS sequence"/>
</dbReference>
<protein>
    <submittedName>
        <fullName evidence="5">Late exocytosis, associated with Golgi transport-domain-containing protein</fullName>
    </submittedName>
</protein>
<dbReference type="InterPro" id="IPR027815">
    <property type="entry name" value="CSC1/OSCA1-like_cyt"/>
</dbReference>
<keyword evidence="2" id="KW-1133">Transmembrane helix</keyword>
<sequence length="514" mass="57833">MAASSDAVATAAVIAVVAAVIGFLGFQLLRSWSRSAILYDSKRHTPAVKHKPSALPNTCFGWVWATISYAESLDTAIYLRLMSFGTTLFSILTVWCIITILPTNWTDSEVEILLSKTTEASSTSNYEFSGFDKLALTNVQPGSHRLWVHLISVYVVTCVTLKLLWKNSCDCVLLRLMWIGSQRPTPITHSVLVTDIPGVSDATRRTRTEWQRKQRNAKHAERESMRAGRPLRTTEEAAEEGLVYYTPSLSTSSTQQIMANAPPMSDLPIHSLEGPNDGPGNGPATHNREPIKRAASHNAFLPPNFIQSEELRRLHRKQLQRFDLSDASLLDPVAVAKGALGPGHMDPQDFVHQEFSSVYSEEELRAINLVHDLSDLQPLYAEYNKLTEKLGDYIDECRHKQARGRAMKRRKVLLCLPLYGNWALRMYGSSTFKRVDMLGFYLARLREVERAILEEQGRVKTLVWPSAFVTFSSRVSQTVAATSLHHHDERTWRVQPAPPPDELVRTHSAFHTFL</sequence>
<feature type="transmembrane region" description="Helical" evidence="2">
    <location>
        <begin position="77"/>
        <end position="101"/>
    </location>
</feature>